<sequence length="177" mass="19935">MRNVTHGSEVAYLLINVDDIILTTSSKDLLQRIIPSLHKEFDMTDPWGLLISFGIAVTLDSTSMFFSQNKYALELLDSAHIASCNLTRTSVDTKPNLGLDGVHVSDPTLYRSLKGDLQYLIFTHPHISYAVQHACLHMHDPREPRFAVVKRFLCYVVVTRDFGLQLYASSTVTCSIF</sequence>
<reference evidence="1" key="1">
    <citation type="journal article" date="2022" name="Int. J. Mol. Sci.">
        <title>Draft Genome of Tanacetum Coccineum: Genomic Comparison of Closely Related Tanacetum-Family Plants.</title>
        <authorList>
            <person name="Yamashiro T."/>
            <person name="Shiraishi A."/>
            <person name="Nakayama K."/>
            <person name="Satake H."/>
        </authorList>
    </citation>
    <scope>NUCLEOTIDE SEQUENCE</scope>
</reference>
<comment type="caution">
    <text evidence="1">The sequence shown here is derived from an EMBL/GenBank/DDBJ whole genome shotgun (WGS) entry which is preliminary data.</text>
</comment>
<protein>
    <submittedName>
        <fullName evidence="1">Ribonuclease H-like domain-containing protein</fullName>
    </submittedName>
</protein>
<keyword evidence="2" id="KW-1185">Reference proteome</keyword>
<dbReference type="Proteomes" id="UP001151760">
    <property type="component" value="Unassembled WGS sequence"/>
</dbReference>
<reference evidence="1" key="2">
    <citation type="submission" date="2022-01" db="EMBL/GenBank/DDBJ databases">
        <authorList>
            <person name="Yamashiro T."/>
            <person name="Shiraishi A."/>
            <person name="Satake H."/>
            <person name="Nakayama K."/>
        </authorList>
    </citation>
    <scope>NUCLEOTIDE SEQUENCE</scope>
</reference>
<evidence type="ECO:0000313" key="1">
    <source>
        <dbReference type="EMBL" id="GJU00980.1"/>
    </source>
</evidence>
<dbReference type="PANTHER" id="PTHR11439">
    <property type="entry name" value="GAG-POL-RELATED RETROTRANSPOSON"/>
    <property type="match status" value="1"/>
</dbReference>
<dbReference type="EMBL" id="BQNB010020919">
    <property type="protein sequence ID" value="GJU00980.1"/>
    <property type="molecule type" value="Genomic_DNA"/>
</dbReference>
<gene>
    <name evidence="1" type="ORF">Tco_1111318</name>
</gene>
<organism evidence="1 2">
    <name type="scientific">Tanacetum coccineum</name>
    <dbReference type="NCBI Taxonomy" id="301880"/>
    <lineage>
        <taxon>Eukaryota</taxon>
        <taxon>Viridiplantae</taxon>
        <taxon>Streptophyta</taxon>
        <taxon>Embryophyta</taxon>
        <taxon>Tracheophyta</taxon>
        <taxon>Spermatophyta</taxon>
        <taxon>Magnoliopsida</taxon>
        <taxon>eudicotyledons</taxon>
        <taxon>Gunneridae</taxon>
        <taxon>Pentapetalae</taxon>
        <taxon>asterids</taxon>
        <taxon>campanulids</taxon>
        <taxon>Asterales</taxon>
        <taxon>Asteraceae</taxon>
        <taxon>Asteroideae</taxon>
        <taxon>Anthemideae</taxon>
        <taxon>Anthemidinae</taxon>
        <taxon>Tanacetum</taxon>
    </lineage>
</organism>
<evidence type="ECO:0000313" key="2">
    <source>
        <dbReference type="Proteomes" id="UP001151760"/>
    </source>
</evidence>
<proteinExistence type="predicted"/>
<dbReference type="PANTHER" id="PTHR11439:SF524">
    <property type="entry name" value="RNA-DIRECTED DNA POLYMERASE, PROTEIN KINASE RLK-PELLE-DLSV FAMILY"/>
    <property type="match status" value="1"/>
</dbReference>
<name>A0ABQ5IMR6_9ASTR</name>
<accession>A0ABQ5IMR6</accession>